<feature type="transmembrane region" description="Helical" evidence="1">
    <location>
        <begin position="68"/>
        <end position="92"/>
    </location>
</feature>
<protein>
    <submittedName>
        <fullName evidence="2">Uncharacterized protein</fullName>
    </submittedName>
</protein>
<evidence type="ECO:0000313" key="3">
    <source>
        <dbReference type="Proteomes" id="UP000278746"/>
    </source>
</evidence>
<evidence type="ECO:0000313" key="2">
    <source>
        <dbReference type="EMBL" id="RNA68967.1"/>
    </source>
</evidence>
<dbReference type="RefSeq" id="WP_122896489.1">
    <property type="nucleotide sequence ID" value="NZ_RHIB01000001.1"/>
</dbReference>
<keyword evidence="1" id="KW-0812">Transmembrane</keyword>
<accession>A0A3M7TTX4</accession>
<name>A0A3M7TTX4_9BACI</name>
<evidence type="ECO:0000256" key="1">
    <source>
        <dbReference type="SAM" id="Phobius"/>
    </source>
</evidence>
<dbReference type="InterPro" id="IPR024563">
    <property type="entry name" value="YqhR"/>
</dbReference>
<comment type="caution">
    <text evidence="2">The sequence shown here is derived from an EMBL/GenBank/DDBJ whole genome shotgun (WGS) entry which is preliminary data.</text>
</comment>
<feature type="transmembrane region" description="Helical" evidence="1">
    <location>
        <begin position="99"/>
        <end position="120"/>
    </location>
</feature>
<dbReference type="OrthoDB" id="2691442at2"/>
<keyword evidence="1" id="KW-0472">Membrane</keyword>
<dbReference type="AlphaFoldDB" id="A0A3M7TTX4"/>
<keyword evidence="1" id="KW-1133">Transmembrane helix</keyword>
<keyword evidence="3" id="KW-1185">Reference proteome</keyword>
<reference evidence="2 3" key="1">
    <citation type="submission" date="2018-10" db="EMBL/GenBank/DDBJ databases">
        <title>Bacillus Keqinensis sp. nov., a moderately halophilic bacterium isolated from a saline-alkaline lake.</title>
        <authorList>
            <person name="Wang H."/>
        </authorList>
    </citation>
    <scope>NUCLEOTIDE SEQUENCE [LARGE SCALE GENOMIC DNA]</scope>
    <source>
        <strain evidence="2 3">KQ-3</strain>
    </source>
</reference>
<dbReference type="Pfam" id="PF11085">
    <property type="entry name" value="YqhR"/>
    <property type="match status" value="1"/>
</dbReference>
<dbReference type="EMBL" id="RHIB01000001">
    <property type="protein sequence ID" value="RNA68967.1"/>
    <property type="molecule type" value="Genomic_DNA"/>
</dbReference>
<proteinExistence type="predicted"/>
<feature type="transmembrane region" description="Helical" evidence="1">
    <location>
        <begin position="132"/>
        <end position="154"/>
    </location>
</feature>
<sequence length="170" mass="19086">MSEDKNNQKEQEQKEESNSFHGMVAMIGFFGGVFWSIIGYLSFTLNFIRVGPALILMPWALPDWKNGWLGQLVGIIAIGVVSIGVAFIYRLILAKINKLWPGAVFGFVLWALVFGLFNPMFPGLKPLTQLDINTIITSLCLYILYGAFIGYSVAYEYHERTVHEGESIQS</sequence>
<gene>
    <name evidence="2" type="ORF">EBO34_03125</name>
</gene>
<dbReference type="Proteomes" id="UP000278746">
    <property type="component" value="Unassembled WGS sequence"/>
</dbReference>
<feature type="transmembrane region" description="Helical" evidence="1">
    <location>
        <begin position="20"/>
        <end position="48"/>
    </location>
</feature>
<organism evidence="2 3">
    <name type="scientific">Alteribacter keqinensis</name>
    <dbReference type="NCBI Taxonomy" id="2483800"/>
    <lineage>
        <taxon>Bacteria</taxon>
        <taxon>Bacillati</taxon>
        <taxon>Bacillota</taxon>
        <taxon>Bacilli</taxon>
        <taxon>Bacillales</taxon>
        <taxon>Bacillaceae</taxon>
        <taxon>Alteribacter</taxon>
    </lineage>
</organism>